<evidence type="ECO:0000313" key="3">
    <source>
        <dbReference type="Proteomes" id="UP000504633"/>
    </source>
</evidence>
<keyword evidence="3" id="KW-1185">Reference proteome</keyword>
<feature type="domain" description="USP" evidence="2">
    <location>
        <begin position="25"/>
        <end position="355"/>
    </location>
</feature>
<dbReference type="Proteomes" id="UP000504633">
    <property type="component" value="Unplaced"/>
</dbReference>
<dbReference type="GO" id="GO:0004843">
    <property type="term" value="F:cysteine-type deubiquitinase activity"/>
    <property type="evidence" value="ECO:0007669"/>
    <property type="project" value="InterPro"/>
</dbReference>
<dbReference type="AlphaFoldDB" id="A0A6J1LSS8"/>
<dbReference type="KEGG" id="dhe:111598423"/>
<accession>A0A6J1LSS8</accession>
<dbReference type="OMA" id="NDEQICR"/>
<dbReference type="PROSITE" id="PS50235">
    <property type="entry name" value="USP_3"/>
    <property type="match status" value="1"/>
</dbReference>
<proteinExistence type="inferred from homology"/>
<dbReference type="InterPro" id="IPR050164">
    <property type="entry name" value="Peptidase_C19"/>
</dbReference>
<dbReference type="GeneID" id="111598423"/>
<dbReference type="RefSeq" id="XP_023169433.2">
    <property type="nucleotide sequence ID" value="XM_023313665.2"/>
</dbReference>
<dbReference type="PANTHER" id="PTHR24006">
    <property type="entry name" value="UBIQUITIN CARBOXYL-TERMINAL HYDROLASE"/>
    <property type="match status" value="1"/>
</dbReference>
<organism evidence="3 4">
    <name type="scientific">Drosophila hydei</name>
    <name type="common">Fruit fly</name>
    <dbReference type="NCBI Taxonomy" id="7224"/>
    <lineage>
        <taxon>Eukaryota</taxon>
        <taxon>Metazoa</taxon>
        <taxon>Ecdysozoa</taxon>
        <taxon>Arthropoda</taxon>
        <taxon>Hexapoda</taxon>
        <taxon>Insecta</taxon>
        <taxon>Pterygota</taxon>
        <taxon>Neoptera</taxon>
        <taxon>Endopterygota</taxon>
        <taxon>Diptera</taxon>
        <taxon>Brachycera</taxon>
        <taxon>Muscomorpha</taxon>
        <taxon>Ephydroidea</taxon>
        <taxon>Drosophilidae</taxon>
        <taxon>Drosophila</taxon>
    </lineage>
</organism>
<comment type="similarity">
    <text evidence="1">Belongs to the peptidase C19 family.</text>
</comment>
<sequence length="397" mass="45293">MSDTNSDSPRGDLVKLPRTRGNPRVGLVNLGNTCYMNCALHALSMTPDFSRQLLLLDSPSKMIVQMQRLIALLHFSKYSKIMPTSVLFATNRAMFTSGLQQDCSEYLGHLLNLLHEHEKVMGWLWPSNATGSSINWVESLDLLLPYSNKMSIADRSFSGQLSNIYKCLTCSYESSNPNSFRELQLAFPEGKINQKSRKPNFTVQGLLDLYCTPEILDGDNKYACPQCAKHCKGERQIKITEAPLNIIITIKRFNYNRETQLRTKLLHKIIHDDMITLDLYDSQTLEQTYTMHYRLYAAIIHVGYTLDSGHYYIMARDQQDNWFKFNDSKVAHVKPTEVRNLRSPNSAHVLMYHLTGKSDPNTEAAEPVVIPIPPVAPLKLNELPTRLHDFVKRNIGK</sequence>
<dbReference type="SUPFAM" id="SSF54001">
    <property type="entry name" value="Cysteine proteinases"/>
    <property type="match status" value="1"/>
</dbReference>
<dbReference type="GO" id="GO:0005634">
    <property type="term" value="C:nucleus"/>
    <property type="evidence" value="ECO:0007669"/>
    <property type="project" value="TreeGrafter"/>
</dbReference>
<dbReference type="Pfam" id="PF00443">
    <property type="entry name" value="UCH"/>
    <property type="match status" value="1"/>
</dbReference>
<dbReference type="OrthoDB" id="2420415at2759"/>
<dbReference type="InterPro" id="IPR038765">
    <property type="entry name" value="Papain-like_cys_pep_sf"/>
</dbReference>
<dbReference type="Gene3D" id="3.90.70.10">
    <property type="entry name" value="Cysteine proteinases"/>
    <property type="match status" value="1"/>
</dbReference>
<dbReference type="InterPro" id="IPR001394">
    <property type="entry name" value="Peptidase_C19_UCH"/>
</dbReference>
<dbReference type="GO" id="GO:0005829">
    <property type="term" value="C:cytosol"/>
    <property type="evidence" value="ECO:0007669"/>
    <property type="project" value="TreeGrafter"/>
</dbReference>
<evidence type="ECO:0000259" key="2">
    <source>
        <dbReference type="PROSITE" id="PS50235"/>
    </source>
</evidence>
<reference evidence="4" key="1">
    <citation type="submission" date="2025-08" db="UniProtKB">
        <authorList>
            <consortium name="RefSeq"/>
        </authorList>
    </citation>
    <scope>IDENTIFICATION</scope>
    <source>
        <strain evidence="4">15085-1641.00</strain>
        <tissue evidence="4">Whole body</tissue>
    </source>
</reference>
<dbReference type="GO" id="GO:0016579">
    <property type="term" value="P:protein deubiquitination"/>
    <property type="evidence" value="ECO:0007669"/>
    <property type="project" value="InterPro"/>
</dbReference>
<evidence type="ECO:0000256" key="1">
    <source>
        <dbReference type="ARBA" id="ARBA00009085"/>
    </source>
</evidence>
<dbReference type="InterPro" id="IPR028889">
    <property type="entry name" value="USP"/>
</dbReference>
<gene>
    <name evidence="4" type="primary">LOC111598423</name>
</gene>
<dbReference type="PANTHER" id="PTHR24006:SF908">
    <property type="entry name" value="DEUBIQUITINATING APOPTOTIC INHIBITOR, ISOFORM A"/>
    <property type="match status" value="1"/>
</dbReference>
<name>A0A6J1LSS8_DROHY</name>
<evidence type="ECO:0000313" key="4">
    <source>
        <dbReference type="RefSeq" id="XP_023169433.2"/>
    </source>
</evidence>
<protein>
    <submittedName>
        <fullName evidence="4">Ubiquitin carboxyl-terminal hydrolase 38-like</fullName>
    </submittedName>
</protein>